<organism evidence="2 3">
    <name type="scientific">Sphaerisporangium aureirubrum</name>
    <dbReference type="NCBI Taxonomy" id="1544736"/>
    <lineage>
        <taxon>Bacteria</taxon>
        <taxon>Bacillati</taxon>
        <taxon>Actinomycetota</taxon>
        <taxon>Actinomycetes</taxon>
        <taxon>Streptosporangiales</taxon>
        <taxon>Streptosporangiaceae</taxon>
        <taxon>Sphaerisporangium</taxon>
    </lineage>
</organism>
<reference evidence="3" key="1">
    <citation type="journal article" date="2019" name="Int. J. Syst. Evol. Microbiol.">
        <title>The Global Catalogue of Microorganisms (GCM) 10K type strain sequencing project: providing services to taxonomists for standard genome sequencing and annotation.</title>
        <authorList>
            <consortium name="The Broad Institute Genomics Platform"/>
            <consortium name="The Broad Institute Genome Sequencing Center for Infectious Disease"/>
            <person name="Wu L."/>
            <person name="Ma J."/>
        </authorList>
    </citation>
    <scope>NUCLEOTIDE SEQUENCE [LARGE SCALE GENOMIC DNA]</scope>
    <source>
        <strain evidence="3">JCM 30346</strain>
    </source>
</reference>
<evidence type="ECO:0000313" key="3">
    <source>
        <dbReference type="Proteomes" id="UP001596137"/>
    </source>
</evidence>
<feature type="domain" description="DUF397" evidence="1">
    <location>
        <begin position="8"/>
        <end position="59"/>
    </location>
</feature>
<gene>
    <name evidence="2" type="ORF">ACFP1K_02295</name>
</gene>
<dbReference type="Proteomes" id="UP001596137">
    <property type="component" value="Unassembled WGS sequence"/>
</dbReference>
<dbReference type="InterPro" id="IPR007278">
    <property type="entry name" value="DUF397"/>
</dbReference>
<evidence type="ECO:0000259" key="1">
    <source>
        <dbReference type="Pfam" id="PF04149"/>
    </source>
</evidence>
<sequence>MDLTGALWRKSSRSGDDGGECVEVAVNLPMAVAVRDSKNPGGAVLHCGHGEWRAFLCELRDGCFGR</sequence>
<keyword evidence="3" id="KW-1185">Reference proteome</keyword>
<evidence type="ECO:0000313" key="2">
    <source>
        <dbReference type="EMBL" id="MFC6079973.1"/>
    </source>
</evidence>
<dbReference type="Pfam" id="PF04149">
    <property type="entry name" value="DUF397"/>
    <property type="match status" value="1"/>
</dbReference>
<accession>A0ABW1NAH5</accession>
<comment type="caution">
    <text evidence="2">The sequence shown here is derived from an EMBL/GenBank/DDBJ whole genome shotgun (WGS) entry which is preliminary data.</text>
</comment>
<name>A0ABW1NAH5_9ACTN</name>
<proteinExistence type="predicted"/>
<dbReference type="RefSeq" id="WP_380746561.1">
    <property type="nucleotide sequence ID" value="NZ_JBHSRF010000002.1"/>
</dbReference>
<dbReference type="EMBL" id="JBHSRF010000002">
    <property type="protein sequence ID" value="MFC6079973.1"/>
    <property type="molecule type" value="Genomic_DNA"/>
</dbReference>
<protein>
    <submittedName>
        <fullName evidence="2">DUF397 domain-containing protein</fullName>
    </submittedName>
</protein>